<feature type="compositionally biased region" description="Basic residues" evidence="1">
    <location>
        <begin position="1"/>
        <end position="13"/>
    </location>
</feature>
<proteinExistence type="predicted"/>
<feature type="region of interest" description="Disordered" evidence="1">
    <location>
        <begin position="1"/>
        <end position="31"/>
    </location>
</feature>
<organism evidence="2">
    <name type="scientific">Tanacetum cinerariifolium</name>
    <name type="common">Dalmatian daisy</name>
    <name type="synonym">Chrysanthemum cinerariifolium</name>
    <dbReference type="NCBI Taxonomy" id="118510"/>
    <lineage>
        <taxon>Eukaryota</taxon>
        <taxon>Viridiplantae</taxon>
        <taxon>Streptophyta</taxon>
        <taxon>Embryophyta</taxon>
        <taxon>Tracheophyta</taxon>
        <taxon>Spermatophyta</taxon>
        <taxon>Magnoliopsida</taxon>
        <taxon>eudicotyledons</taxon>
        <taxon>Gunneridae</taxon>
        <taxon>Pentapetalae</taxon>
        <taxon>asterids</taxon>
        <taxon>campanulids</taxon>
        <taxon>Asterales</taxon>
        <taxon>Asteraceae</taxon>
        <taxon>Asteroideae</taxon>
        <taxon>Anthemideae</taxon>
        <taxon>Anthemidinae</taxon>
        <taxon>Tanacetum</taxon>
    </lineage>
</organism>
<reference evidence="2" key="1">
    <citation type="journal article" date="2019" name="Sci. Rep.">
        <title>Draft genome of Tanacetum cinerariifolium, the natural source of mosquito coil.</title>
        <authorList>
            <person name="Yamashiro T."/>
            <person name="Shiraishi A."/>
            <person name="Satake H."/>
            <person name="Nakayama K."/>
        </authorList>
    </citation>
    <scope>NUCLEOTIDE SEQUENCE</scope>
</reference>
<sequence length="54" mass="5919">MRLKKIGSGRRVKSPMEKDSLGAQEDASKQGRMIEEIDQNAEIALDAKTQGSTN</sequence>
<dbReference type="AlphaFoldDB" id="A0A699UD76"/>
<dbReference type="EMBL" id="BKCJ011318557">
    <property type="protein sequence ID" value="GFD19953.1"/>
    <property type="molecule type" value="Genomic_DNA"/>
</dbReference>
<comment type="caution">
    <text evidence="2">The sequence shown here is derived from an EMBL/GenBank/DDBJ whole genome shotgun (WGS) entry which is preliminary data.</text>
</comment>
<evidence type="ECO:0000256" key="1">
    <source>
        <dbReference type="SAM" id="MobiDB-lite"/>
    </source>
</evidence>
<accession>A0A699UD76</accession>
<gene>
    <name evidence="2" type="ORF">Tci_891922</name>
</gene>
<protein>
    <submittedName>
        <fullName evidence="2">Uncharacterized protein</fullName>
    </submittedName>
</protein>
<name>A0A699UD76_TANCI</name>
<feature type="non-terminal residue" evidence="2">
    <location>
        <position position="54"/>
    </location>
</feature>
<evidence type="ECO:0000313" key="2">
    <source>
        <dbReference type="EMBL" id="GFD19953.1"/>
    </source>
</evidence>
<feature type="compositionally biased region" description="Basic and acidic residues" evidence="1">
    <location>
        <begin position="14"/>
        <end position="31"/>
    </location>
</feature>